<organism evidence="1 2">
    <name type="scientific">Acidithiobacillus ferrianus</name>
    <dbReference type="NCBI Taxonomy" id="2678518"/>
    <lineage>
        <taxon>Bacteria</taxon>
        <taxon>Pseudomonadati</taxon>
        <taxon>Pseudomonadota</taxon>
        <taxon>Acidithiobacillia</taxon>
        <taxon>Acidithiobacillales</taxon>
        <taxon>Acidithiobacillaceae</taxon>
        <taxon>Acidithiobacillus</taxon>
    </lineage>
</organism>
<protein>
    <submittedName>
        <fullName evidence="1">Uncharacterized protein</fullName>
    </submittedName>
</protein>
<dbReference type="EMBL" id="CP127523">
    <property type="protein sequence ID" value="XRI69306.1"/>
    <property type="molecule type" value="Genomic_DNA"/>
</dbReference>
<name>A0ACD5H760_9PROT</name>
<gene>
    <name evidence="1" type="ORF">GL267_001060</name>
</gene>
<evidence type="ECO:0000313" key="1">
    <source>
        <dbReference type="EMBL" id="XRI69306.1"/>
    </source>
</evidence>
<dbReference type="Proteomes" id="UP000470022">
    <property type="component" value="Chromosome"/>
</dbReference>
<evidence type="ECO:0000313" key="2">
    <source>
        <dbReference type="Proteomes" id="UP000470022"/>
    </source>
</evidence>
<accession>A0ACD5H760</accession>
<reference evidence="1" key="1">
    <citation type="submission" date="2023-06" db="EMBL/GenBank/DDBJ databases">
        <title>Complete and circular genome of Acidithiobacillus ferrianus DSM 107098.</title>
        <authorList>
            <person name="Norris P.R."/>
            <person name="Falagan C."/>
            <person name="Moya-Beltran A."/>
            <person name="Castro M."/>
            <person name="Quatrini R."/>
            <person name="Johnson D.B."/>
        </authorList>
    </citation>
    <scope>NUCLEOTIDE SEQUENCE</scope>
    <source>
        <strain evidence="1">MG</strain>
    </source>
</reference>
<keyword evidence="2" id="KW-1185">Reference proteome</keyword>
<sequence>MIRTSELTALQAHIAAPEKVTPITASCLSEKAEAANLNQQLMDARAGDPGYQKLEARVNELQNRLAQSQQREVELRKKLNELVQIEKNARLPQGR</sequence>
<proteinExistence type="predicted"/>